<organism evidence="2 3">
    <name type="scientific">Methylomonas methanica</name>
    <dbReference type="NCBI Taxonomy" id="421"/>
    <lineage>
        <taxon>Bacteria</taxon>
        <taxon>Pseudomonadati</taxon>
        <taxon>Pseudomonadota</taxon>
        <taxon>Gammaproteobacteria</taxon>
        <taxon>Methylococcales</taxon>
        <taxon>Methylococcaceae</taxon>
        <taxon>Methylomonas</taxon>
    </lineage>
</organism>
<dbReference type="Gene3D" id="3.30.700.10">
    <property type="entry name" value="Glycoprotein, Type 4 Pilin"/>
    <property type="match status" value="1"/>
</dbReference>
<gene>
    <name evidence="2" type="ORF">A1353_14520</name>
</gene>
<keyword evidence="1" id="KW-0812">Transmembrane</keyword>
<dbReference type="Pfam" id="PF07963">
    <property type="entry name" value="N_methyl"/>
    <property type="match status" value="1"/>
</dbReference>
<dbReference type="Proteomes" id="UP000077763">
    <property type="component" value="Unassembled WGS sequence"/>
</dbReference>
<reference evidence="2 3" key="1">
    <citation type="submission" date="2016-03" db="EMBL/GenBank/DDBJ databases">
        <authorList>
            <person name="Ploux O."/>
        </authorList>
    </citation>
    <scope>NUCLEOTIDE SEQUENCE [LARGE SCALE GENOMIC DNA]</scope>
    <source>
        <strain evidence="2 3">R-45371</strain>
    </source>
</reference>
<dbReference type="InterPro" id="IPR012902">
    <property type="entry name" value="N_methyl_site"/>
</dbReference>
<proteinExistence type="predicted"/>
<keyword evidence="1" id="KW-1133">Transmembrane helix</keyword>
<sequence>MLRSIALRDVAAARSKSIKIRSQAGFTLLELLAVIALMAVIAGTALLAYEGVQDQGRQDATRFEMAEIRSALLKFRRDSGSNDFPGQGVYVCEDPANPGKINPDLVNLPTEAGTTDAAKLAWCESPANFWMLFADPSGSGWNLDTHRGWNGPYLQRKSGLMSYAGVDNLWVITDAYQATYLLLDLDDPVKARLVSIGPDKTDNNPTPSSCQIAGTGDDTLLCLLR</sequence>
<accession>A0A177MDX5</accession>
<dbReference type="AlphaFoldDB" id="A0A177MDX5"/>
<dbReference type="SUPFAM" id="SSF54523">
    <property type="entry name" value="Pili subunits"/>
    <property type="match status" value="1"/>
</dbReference>
<keyword evidence="1" id="KW-0472">Membrane</keyword>
<dbReference type="NCBIfam" id="TIGR02532">
    <property type="entry name" value="IV_pilin_GFxxxE"/>
    <property type="match status" value="1"/>
</dbReference>
<evidence type="ECO:0000313" key="2">
    <source>
        <dbReference type="EMBL" id="OAI03523.1"/>
    </source>
</evidence>
<feature type="transmembrane region" description="Helical" evidence="1">
    <location>
        <begin position="24"/>
        <end position="49"/>
    </location>
</feature>
<dbReference type="EMBL" id="LUUH01000056">
    <property type="protein sequence ID" value="OAI03523.1"/>
    <property type="molecule type" value="Genomic_DNA"/>
</dbReference>
<evidence type="ECO:0000256" key="1">
    <source>
        <dbReference type="SAM" id="Phobius"/>
    </source>
</evidence>
<dbReference type="PROSITE" id="PS00409">
    <property type="entry name" value="PROKAR_NTER_METHYL"/>
    <property type="match status" value="1"/>
</dbReference>
<name>A0A177MDX5_METMH</name>
<evidence type="ECO:0008006" key="4">
    <source>
        <dbReference type="Google" id="ProtNLM"/>
    </source>
</evidence>
<comment type="caution">
    <text evidence="2">The sequence shown here is derived from an EMBL/GenBank/DDBJ whole genome shotgun (WGS) entry which is preliminary data.</text>
</comment>
<protein>
    <recommendedName>
        <fullName evidence="4">Prepilin-type N-terminal cleavage/methylation domain-containing protein</fullName>
    </recommendedName>
</protein>
<evidence type="ECO:0000313" key="3">
    <source>
        <dbReference type="Proteomes" id="UP000077763"/>
    </source>
</evidence>
<dbReference type="InterPro" id="IPR045584">
    <property type="entry name" value="Pilin-like"/>
</dbReference>
<dbReference type="RefSeq" id="WP_064036915.1">
    <property type="nucleotide sequence ID" value="NZ_LUUH01000056.1"/>
</dbReference>